<evidence type="ECO:0000313" key="1">
    <source>
        <dbReference type="EMBL" id="SIQ95592.1"/>
    </source>
</evidence>
<dbReference type="Proteomes" id="UP000186400">
    <property type="component" value="Unassembled WGS sequence"/>
</dbReference>
<protein>
    <recommendedName>
        <fullName evidence="3">Tetratricopeptide repeat-containing protein</fullName>
    </recommendedName>
</protein>
<dbReference type="EMBL" id="FTMS01000019">
    <property type="protein sequence ID" value="SIQ95592.1"/>
    <property type="molecule type" value="Genomic_DNA"/>
</dbReference>
<reference evidence="1 2" key="1">
    <citation type="submission" date="2017-01" db="EMBL/GenBank/DDBJ databases">
        <authorList>
            <person name="Mah S.A."/>
            <person name="Swanson W.J."/>
            <person name="Moy G.W."/>
            <person name="Vacquier V.D."/>
        </authorList>
    </citation>
    <scope>NUCLEOTIDE SEQUENCE [LARGE SCALE GENOMIC DNA]</scope>
    <source>
        <strain evidence="1 2">ASpG1</strain>
    </source>
</reference>
<name>A0A1N6WZS7_9SPIO</name>
<organism evidence="1 2">
    <name type="scientific">Alkalispirochaeta americana</name>
    <dbReference type="NCBI Taxonomy" id="159291"/>
    <lineage>
        <taxon>Bacteria</taxon>
        <taxon>Pseudomonadati</taxon>
        <taxon>Spirochaetota</taxon>
        <taxon>Spirochaetia</taxon>
        <taxon>Spirochaetales</taxon>
        <taxon>Spirochaetaceae</taxon>
        <taxon>Alkalispirochaeta</taxon>
    </lineage>
</organism>
<dbReference type="STRING" id="159291.SAMN05920897_11954"/>
<evidence type="ECO:0000313" key="2">
    <source>
        <dbReference type="Proteomes" id="UP000186400"/>
    </source>
</evidence>
<dbReference type="Gene3D" id="1.25.40.10">
    <property type="entry name" value="Tetratricopeptide repeat domain"/>
    <property type="match status" value="1"/>
</dbReference>
<evidence type="ECO:0008006" key="3">
    <source>
        <dbReference type="Google" id="ProtNLM"/>
    </source>
</evidence>
<proteinExistence type="predicted"/>
<dbReference type="RefSeq" id="WP_143559247.1">
    <property type="nucleotide sequence ID" value="NZ_FTMS01000019.1"/>
</dbReference>
<dbReference type="InterPro" id="IPR011990">
    <property type="entry name" value="TPR-like_helical_dom_sf"/>
</dbReference>
<dbReference type="SUPFAM" id="SSF48452">
    <property type="entry name" value="TPR-like"/>
    <property type="match status" value="1"/>
</dbReference>
<keyword evidence="2" id="KW-1185">Reference proteome</keyword>
<accession>A0A1N6WZS7</accession>
<dbReference type="AlphaFoldDB" id="A0A1N6WZS7"/>
<sequence length="452" mass="50086">MISSPTLQQALTIPELPRRIVALEQLAAEYPEEVELLYHLGDSYARSGATGEAVRVLSQAAERLRGSDRTGCDESISSRVFLTLSQLYGDDGEHAAAVSELAYAHEYMPEDRKIASAYALMLLRCDRTAEACSVYDHLWESDSEALSASDLLHSCRALRAKGNHAAVVERVSYLEARHGLSYSAGLLSSPSYEALGRYIESYLAAVQDMDWSRLTGSITDQQVAENQQRMQAAARDLVDEANQDMLEAVLAGVDRYFSGSFAAGAECVSGANGVDLLYWRYLTQVCNLRGTPADVEVRRRYLELEPLFSRFPGYYYHLWHALRDGDPSYCFRTAQQLLEKTIAITGSSTYGTRTKEELCRLVGLDASCAERLLTAHEMEQLVTTTGSEVNERAADAVLDCLDLPATVYTPHAVQAVWEMCSHPAYVGYFRTRSTHYSPDTQRILAGILPTIP</sequence>
<dbReference type="OrthoDB" id="9817022at2"/>
<gene>
    <name evidence="1" type="ORF">SAMN05920897_11954</name>
</gene>